<evidence type="ECO:0000313" key="1">
    <source>
        <dbReference type="EMBL" id="AOW04450.1"/>
    </source>
</evidence>
<evidence type="ECO:0000313" key="2">
    <source>
        <dbReference type="Proteomes" id="UP000182444"/>
    </source>
</evidence>
<dbReference type="AlphaFoldDB" id="A0A1D8NFN6"/>
<dbReference type="RefSeq" id="XP_068138911.1">
    <property type="nucleotide sequence ID" value="XM_068282810.1"/>
</dbReference>
<accession>A0A1D8NFN6</accession>
<protein>
    <submittedName>
        <fullName evidence="1">Uncharacterized protein</fullName>
    </submittedName>
</protein>
<proteinExistence type="predicted"/>
<name>A0A1D8NFN6_YARLL</name>
<sequence>MPIVRCNCDIAGLARELKYLSIGCQCVSWPSLLAERGIYSRDEGTAHASAFRMLGSVVGESSHRLGMMY</sequence>
<gene>
    <name evidence="1" type="ORF">YALI1_D28062g</name>
</gene>
<dbReference type="Proteomes" id="UP000182444">
    <property type="component" value="Chromosome 1D"/>
</dbReference>
<dbReference type="GeneID" id="94583423"/>
<organism evidence="1 2">
    <name type="scientific">Yarrowia lipolytica</name>
    <name type="common">Candida lipolytica</name>
    <dbReference type="NCBI Taxonomy" id="4952"/>
    <lineage>
        <taxon>Eukaryota</taxon>
        <taxon>Fungi</taxon>
        <taxon>Dikarya</taxon>
        <taxon>Ascomycota</taxon>
        <taxon>Saccharomycotina</taxon>
        <taxon>Dipodascomycetes</taxon>
        <taxon>Dipodascales</taxon>
        <taxon>Dipodascales incertae sedis</taxon>
        <taxon>Yarrowia</taxon>
    </lineage>
</organism>
<dbReference type="EMBL" id="CP017556">
    <property type="protein sequence ID" value="AOW04450.1"/>
    <property type="molecule type" value="Genomic_DNA"/>
</dbReference>
<dbReference type="VEuPathDB" id="FungiDB:YALI1_D28062g"/>
<reference evidence="1 2" key="1">
    <citation type="journal article" date="2016" name="PLoS ONE">
        <title>Sequence Assembly of Yarrowia lipolytica Strain W29/CLIB89 Shows Transposable Element Diversity.</title>
        <authorList>
            <person name="Magnan C."/>
            <person name="Yu J."/>
            <person name="Chang I."/>
            <person name="Jahn E."/>
            <person name="Kanomata Y."/>
            <person name="Wu J."/>
            <person name="Zeller M."/>
            <person name="Oakes M."/>
            <person name="Baldi P."/>
            <person name="Sandmeyer S."/>
        </authorList>
    </citation>
    <scope>NUCLEOTIDE SEQUENCE [LARGE SCALE GENOMIC DNA]</scope>
    <source>
        <strain evidence="2">CLIB89(W29)</strain>
    </source>
</reference>